<proteinExistence type="predicted"/>
<dbReference type="RefSeq" id="WP_116166728.1">
    <property type="nucleotide sequence ID" value="NZ_QHJS02000033.1"/>
</dbReference>
<dbReference type="GO" id="GO:0008782">
    <property type="term" value="F:adenosylhomocysteine nucleosidase activity"/>
    <property type="evidence" value="ECO:0007669"/>
    <property type="project" value="TreeGrafter"/>
</dbReference>
<name>A0AA93AL56_9GAMM</name>
<organism evidence="2 3">
    <name type="scientific">Pectobacterium aquaticum</name>
    <dbReference type="NCBI Taxonomy" id="2204145"/>
    <lineage>
        <taxon>Bacteria</taxon>
        <taxon>Pseudomonadati</taxon>
        <taxon>Pseudomonadota</taxon>
        <taxon>Gammaproteobacteria</taxon>
        <taxon>Enterobacterales</taxon>
        <taxon>Pectobacteriaceae</taxon>
        <taxon>Pectobacterium</taxon>
    </lineage>
</organism>
<dbReference type="GO" id="GO:0009116">
    <property type="term" value="P:nucleoside metabolic process"/>
    <property type="evidence" value="ECO:0007669"/>
    <property type="project" value="InterPro"/>
</dbReference>
<dbReference type="InterPro" id="IPR035994">
    <property type="entry name" value="Nucleoside_phosphorylase_sf"/>
</dbReference>
<comment type="caution">
    <text evidence="2">The sequence shown here is derived from an EMBL/GenBank/DDBJ whole genome shotgun (WGS) entry which is preliminary data.</text>
</comment>
<protein>
    <submittedName>
        <fullName evidence="2">Nucleoside phosphorylase</fullName>
    </submittedName>
</protein>
<gene>
    <name evidence="2" type="ORF">DMB84_012245</name>
</gene>
<dbReference type="GO" id="GO:0005829">
    <property type="term" value="C:cytosol"/>
    <property type="evidence" value="ECO:0007669"/>
    <property type="project" value="TreeGrafter"/>
</dbReference>
<dbReference type="InterPro" id="IPR011006">
    <property type="entry name" value="CheY-like_superfamily"/>
</dbReference>
<accession>A0AA93AL56</accession>
<dbReference type="PANTHER" id="PTHR46832:SF1">
    <property type="entry name" value="5'-METHYLTHIOADENOSINE_S-ADENOSYLHOMOCYSTEINE NUCLEOSIDASE"/>
    <property type="match status" value="1"/>
</dbReference>
<dbReference type="AlphaFoldDB" id="A0AA93AL56"/>
<sequence>MNILILEDEGPKLKAITDELDLINTDIKSTEVDNLSDFMRELYVKKYDLIIADLIVPRFRNDTDPVDVTDSIIEQVRDIECVNFYTPVLAISQFADEEIFTSLNNHKVIVITYSDTNDWREALKRIITDNMPKPQCDFVIICALPKETQGFIDAGYEIGESEIIQGLDCRKISINNVDGVIVTCPRMGLVTCSIIASKAIEYFDPNLICMSGICAGINSKVAVYDIVIPDICHQHDFGKWGHNGFEPEHYSVQLKHATRTSIQQFIKRENFLDDLVKNISMKKKEIPDNCDEIKPKVILAPASSGSAVIADDNMNEVVKIQHRKMTAFEMETFAVYEAARLSTKQIDYFSAKCVVDDGGESKSDDYHRIACILSAKAVYAIIANYH</sequence>
<evidence type="ECO:0000313" key="2">
    <source>
        <dbReference type="EMBL" id="RRO19086.1"/>
    </source>
</evidence>
<dbReference type="PANTHER" id="PTHR46832">
    <property type="entry name" value="5'-METHYLTHIOADENOSINE/S-ADENOSYLHOMOCYSTEINE NUCLEOSIDASE"/>
    <property type="match status" value="1"/>
</dbReference>
<reference evidence="2 3" key="1">
    <citation type="submission" date="2018-11" db="EMBL/GenBank/DDBJ databases">
        <title>Draft genome sequences of proposed Pectobacterium aquaticum sp. nov. isolated in France from fresh water.</title>
        <authorList>
            <person name="Pedron J."/>
            <person name="Barny M.A."/>
        </authorList>
    </citation>
    <scope>NUCLEOTIDE SEQUENCE [LARGE SCALE GENOMIC DNA]</scope>
    <source>
        <strain evidence="2 3">A127-S21-F16</strain>
    </source>
</reference>
<dbReference type="GO" id="GO:0019284">
    <property type="term" value="P:L-methionine salvage from S-adenosylmethionine"/>
    <property type="evidence" value="ECO:0007669"/>
    <property type="project" value="TreeGrafter"/>
</dbReference>
<dbReference type="Pfam" id="PF01048">
    <property type="entry name" value="PNP_UDP_1"/>
    <property type="match status" value="1"/>
</dbReference>
<feature type="domain" description="Nucleoside phosphorylase" evidence="1">
    <location>
        <begin position="138"/>
        <end position="381"/>
    </location>
</feature>
<dbReference type="InterPro" id="IPR000845">
    <property type="entry name" value="Nucleoside_phosphorylase_d"/>
</dbReference>
<dbReference type="Gene3D" id="3.40.50.1580">
    <property type="entry name" value="Nucleoside phosphorylase domain"/>
    <property type="match status" value="1"/>
</dbReference>
<evidence type="ECO:0000313" key="3">
    <source>
        <dbReference type="Proteomes" id="UP000256540"/>
    </source>
</evidence>
<dbReference type="Proteomes" id="UP000256540">
    <property type="component" value="Unassembled WGS sequence"/>
</dbReference>
<dbReference type="SUPFAM" id="SSF53167">
    <property type="entry name" value="Purine and uridine phosphorylases"/>
    <property type="match status" value="1"/>
</dbReference>
<dbReference type="SUPFAM" id="SSF52172">
    <property type="entry name" value="CheY-like"/>
    <property type="match status" value="1"/>
</dbReference>
<dbReference type="EMBL" id="QHJS02000033">
    <property type="protein sequence ID" value="RRO19086.1"/>
    <property type="molecule type" value="Genomic_DNA"/>
</dbReference>
<dbReference type="GO" id="GO:0008930">
    <property type="term" value="F:methylthioadenosine nucleosidase activity"/>
    <property type="evidence" value="ECO:0007669"/>
    <property type="project" value="TreeGrafter"/>
</dbReference>
<dbReference type="Gene3D" id="3.40.50.2300">
    <property type="match status" value="1"/>
</dbReference>
<evidence type="ECO:0000259" key="1">
    <source>
        <dbReference type="Pfam" id="PF01048"/>
    </source>
</evidence>